<gene>
    <name evidence="1" type="ordered locus">BURPS1106A_3869</name>
</gene>
<dbReference type="Proteomes" id="UP000006738">
    <property type="component" value="Chromosome I"/>
</dbReference>
<protein>
    <submittedName>
        <fullName evidence="1">Uncharacterized protein</fullName>
    </submittedName>
</protein>
<reference evidence="1 2" key="1">
    <citation type="submission" date="2007-02" db="EMBL/GenBank/DDBJ databases">
        <authorList>
            <person name="DeShazer D."/>
            <person name="Woods D.E."/>
            <person name="Nierman W.C."/>
        </authorList>
    </citation>
    <scope>NUCLEOTIDE SEQUENCE [LARGE SCALE GENOMIC DNA]</scope>
    <source>
        <strain evidence="1 2">1106a</strain>
    </source>
</reference>
<accession>A3P0G9</accession>
<dbReference type="EMBL" id="CP000572">
    <property type="protein sequence ID" value="ABN88790.1"/>
    <property type="molecule type" value="Genomic_DNA"/>
</dbReference>
<name>A3P0G9_BURP0</name>
<sequence length="37" mass="4230">MDRFLITRARHSNLSKLSFARGGYSSTVDRVMESIAR</sequence>
<dbReference type="AlphaFoldDB" id="A3P0G9"/>
<proteinExistence type="predicted"/>
<evidence type="ECO:0000313" key="1">
    <source>
        <dbReference type="EMBL" id="ABN88790.1"/>
    </source>
</evidence>
<evidence type="ECO:0000313" key="2">
    <source>
        <dbReference type="Proteomes" id="UP000006738"/>
    </source>
</evidence>
<dbReference type="HOGENOM" id="CLU_3341338_0_0_4"/>
<dbReference type="KEGG" id="bpl:BURPS1106A_3869"/>
<organism evidence="1 2">
    <name type="scientific">Burkholderia pseudomallei (strain 1106a)</name>
    <dbReference type="NCBI Taxonomy" id="357348"/>
    <lineage>
        <taxon>Bacteria</taxon>
        <taxon>Pseudomonadati</taxon>
        <taxon>Pseudomonadota</taxon>
        <taxon>Betaproteobacteria</taxon>
        <taxon>Burkholderiales</taxon>
        <taxon>Burkholderiaceae</taxon>
        <taxon>Burkholderia</taxon>
        <taxon>pseudomallei group</taxon>
    </lineage>
</organism>